<protein>
    <submittedName>
        <fullName evidence="2">Uncharacterized protein</fullName>
    </submittedName>
</protein>
<dbReference type="EMBL" id="BAAAPO010000032">
    <property type="protein sequence ID" value="GAA1795518.1"/>
    <property type="molecule type" value="Genomic_DNA"/>
</dbReference>
<evidence type="ECO:0000313" key="3">
    <source>
        <dbReference type="Proteomes" id="UP001499938"/>
    </source>
</evidence>
<keyword evidence="1" id="KW-0472">Membrane</keyword>
<keyword evidence="1" id="KW-1133">Transmembrane helix</keyword>
<organism evidence="2 3">
    <name type="scientific">Nostocoides veronense</name>
    <dbReference type="NCBI Taxonomy" id="330836"/>
    <lineage>
        <taxon>Bacteria</taxon>
        <taxon>Bacillati</taxon>
        <taxon>Actinomycetota</taxon>
        <taxon>Actinomycetes</taxon>
        <taxon>Micrococcales</taxon>
        <taxon>Intrasporangiaceae</taxon>
        <taxon>Nostocoides</taxon>
    </lineage>
</organism>
<keyword evidence="1" id="KW-0812">Transmembrane</keyword>
<reference evidence="3" key="1">
    <citation type="journal article" date="2019" name="Int. J. Syst. Evol. Microbiol.">
        <title>The Global Catalogue of Microorganisms (GCM) 10K type strain sequencing project: providing services to taxonomists for standard genome sequencing and annotation.</title>
        <authorList>
            <consortium name="The Broad Institute Genomics Platform"/>
            <consortium name="The Broad Institute Genome Sequencing Center for Infectious Disease"/>
            <person name="Wu L."/>
            <person name="Ma J."/>
        </authorList>
    </citation>
    <scope>NUCLEOTIDE SEQUENCE [LARGE SCALE GENOMIC DNA]</scope>
    <source>
        <strain evidence="3">JCM 15592</strain>
    </source>
</reference>
<gene>
    <name evidence="2" type="ORF">GCM10009811_19820</name>
</gene>
<feature type="transmembrane region" description="Helical" evidence="1">
    <location>
        <begin position="169"/>
        <end position="191"/>
    </location>
</feature>
<comment type="caution">
    <text evidence="2">The sequence shown here is derived from an EMBL/GenBank/DDBJ whole genome shotgun (WGS) entry which is preliminary data.</text>
</comment>
<evidence type="ECO:0000256" key="1">
    <source>
        <dbReference type="SAM" id="Phobius"/>
    </source>
</evidence>
<evidence type="ECO:0000313" key="2">
    <source>
        <dbReference type="EMBL" id="GAA1795518.1"/>
    </source>
</evidence>
<dbReference type="RefSeq" id="WP_344084348.1">
    <property type="nucleotide sequence ID" value="NZ_BAAAPO010000032.1"/>
</dbReference>
<sequence length="216" mass="22523">MDGVSLLKRLLGVLLALAGLVPLIAGSWLAIRLGPSGTARFTLPDPGSVPVLVSPSVLNRTDLDVRIAVEAPDAVIGVGTPSDVASVLRSAEHRAVTGVQLPGWDLATRTEGSGPASRLGDIELWRDRQQIAGSGELTITQATAPESVLIVPGASPLKSVTMSWAHDTWFYQALVLAAAGGLLTTVGWLLARPARRPRPAASQSITVSGSTTEEER</sequence>
<accession>A0ABP4XZ09</accession>
<keyword evidence="3" id="KW-1185">Reference proteome</keyword>
<proteinExistence type="predicted"/>
<name>A0ABP4XZ09_9MICO</name>
<dbReference type="Proteomes" id="UP001499938">
    <property type="component" value="Unassembled WGS sequence"/>
</dbReference>